<proteinExistence type="predicted"/>
<organism evidence="1 2">
    <name type="scientific">Romanomermis culicivorax</name>
    <name type="common">Nematode worm</name>
    <dbReference type="NCBI Taxonomy" id="13658"/>
    <lineage>
        <taxon>Eukaryota</taxon>
        <taxon>Metazoa</taxon>
        <taxon>Ecdysozoa</taxon>
        <taxon>Nematoda</taxon>
        <taxon>Enoplea</taxon>
        <taxon>Dorylaimia</taxon>
        <taxon>Mermithida</taxon>
        <taxon>Mermithoidea</taxon>
        <taxon>Mermithidae</taxon>
        <taxon>Romanomermis</taxon>
    </lineage>
</organism>
<evidence type="ECO:0000313" key="2">
    <source>
        <dbReference type="WBParaSite" id="nRc.2.0.1.t18000-RA"/>
    </source>
</evidence>
<dbReference type="Proteomes" id="UP000887565">
    <property type="component" value="Unplaced"/>
</dbReference>
<accession>A0A915IX65</accession>
<sequence length="69" mass="8166">MVDILIITEILKYFDFEELCIAEQINPNFKSSVRSELHRLRLSIFVEYLLNPGSKLWKKFEHIVPACII</sequence>
<reference evidence="2" key="1">
    <citation type="submission" date="2022-11" db="UniProtKB">
        <authorList>
            <consortium name="WormBaseParasite"/>
        </authorList>
    </citation>
    <scope>IDENTIFICATION</scope>
</reference>
<keyword evidence="1" id="KW-1185">Reference proteome</keyword>
<name>A0A915IX65_ROMCU</name>
<protein>
    <submittedName>
        <fullName evidence="2">Maturase K</fullName>
    </submittedName>
</protein>
<dbReference type="WBParaSite" id="nRc.2.0.1.t18000-RA">
    <property type="protein sequence ID" value="nRc.2.0.1.t18000-RA"/>
    <property type="gene ID" value="nRc.2.0.1.g18000"/>
</dbReference>
<dbReference type="AlphaFoldDB" id="A0A915IX65"/>
<evidence type="ECO:0000313" key="1">
    <source>
        <dbReference type="Proteomes" id="UP000887565"/>
    </source>
</evidence>